<protein>
    <submittedName>
        <fullName evidence="2">Uncharacterized protein</fullName>
    </submittedName>
</protein>
<accession>A0A914PMN8</accession>
<dbReference type="Proteomes" id="UP000887578">
    <property type="component" value="Unplaced"/>
</dbReference>
<dbReference type="WBParaSite" id="PDA_v2.g19289.t1">
    <property type="protein sequence ID" value="PDA_v2.g19289.t1"/>
    <property type="gene ID" value="PDA_v2.g19289"/>
</dbReference>
<name>A0A914PMN8_9BILA</name>
<evidence type="ECO:0000313" key="2">
    <source>
        <dbReference type="WBParaSite" id="PDA_v2.g19289.t1"/>
    </source>
</evidence>
<proteinExistence type="predicted"/>
<keyword evidence="1" id="KW-1185">Reference proteome</keyword>
<sequence length="219" mass="25402">MLSLRNLTEFFDVEPFLNSMKKKPNIRTYFHFEKSVKPGKVNAYIDKLVAAGLPDSRVKLSFEDIKFLTSSKFFSELSLYGKIVDRDGIVPYEILLENVPSLRQFSIYRLSPLQLTKRFFEKFCASNLEMLSLCDLTKFFDVESFLNSMKKKPNLHIYFYFENSVDPGKVNAYIDKLVAAAGLPDSRPPDFDKCFIGSERYSQLKNLRKAYDLKSRGDF</sequence>
<evidence type="ECO:0000313" key="1">
    <source>
        <dbReference type="Proteomes" id="UP000887578"/>
    </source>
</evidence>
<dbReference type="AlphaFoldDB" id="A0A914PMN8"/>
<organism evidence="1 2">
    <name type="scientific">Panagrolaimus davidi</name>
    <dbReference type="NCBI Taxonomy" id="227884"/>
    <lineage>
        <taxon>Eukaryota</taxon>
        <taxon>Metazoa</taxon>
        <taxon>Ecdysozoa</taxon>
        <taxon>Nematoda</taxon>
        <taxon>Chromadorea</taxon>
        <taxon>Rhabditida</taxon>
        <taxon>Tylenchina</taxon>
        <taxon>Panagrolaimomorpha</taxon>
        <taxon>Panagrolaimoidea</taxon>
        <taxon>Panagrolaimidae</taxon>
        <taxon>Panagrolaimus</taxon>
    </lineage>
</organism>
<reference evidence="2" key="1">
    <citation type="submission" date="2022-11" db="UniProtKB">
        <authorList>
            <consortium name="WormBaseParasite"/>
        </authorList>
    </citation>
    <scope>IDENTIFICATION</scope>
</reference>